<dbReference type="AlphaFoldDB" id="A0A8X6YMR5"/>
<dbReference type="Proteomes" id="UP000886998">
    <property type="component" value="Unassembled WGS sequence"/>
</dbReference>
<feature type="transmembrane region" description="Helical" evidence="1">
    <location>
        <begin position="20"/>
        <end position="39"/>
    </location>
</feature>
<dbReference type="EMBL" id="BMAV01021230">
    <property type="protein sequence ID" value="GFY75233.1"/>
    <property type="molecule type" value="Genomic_DNA"/>
</dbReference>
<reference evidence="2" key="1">
    <citation type="submission" date="2020-08" db="EMBL/GenBank/DDBJ databases">
        <title>Multicomponent nature underlies the extraordinary mechanical properties of spider dragline silk.</title>
        <authorList>
            <person name="Kono N."/>
            <person name="Nakamura H."/>
            <person name="Mori M."/>
            <person name="Yoshida Y."/>
            <person name="Ohtoshi R."/>
            <person name="Malay A.D."/>
            <person name="Moran D.A.P."/>
            <person name="Tomita M."/>
            <person name="Numata K."/>
            <person name="Arakawa K."/>
        </authorList>
    </citation>
    <scope>NUCLEOTIDE SEQUENCE</scope>
</reference>
<gene>
    <name evidence="2" type="ORF">TNIN_61011</name>
</gene>
<evidence type="ECO:0000313" key="2">
    <source>
        <dbReference type="EMBL" id="GFY75233.1"/>
    </source>
</evidence>
<protein>
    <submittedName>
        <fullName evidence="2">Uncharacterized protein</fullName>
    </submittedName>
</protein>
<keyword evidence="1" id="KW-0472">Membrane</keyword>
<keyword evidence="3" id="KW-1185">Reference proteome</keyword>
<proteinExistence type="predicted"/>
<organism evidence="2 3">
    <name type="scientific">Trichonephila inaurata madagascariensis</name>
    <dbReference type="NCBI Taxonomy" id="2747483"/>
    <lineage>
        <taxon>Eukaryota</taxon>
        <taxon>Metazoa</taxon>
        <taxon>Ecdysozoa</taxon>
        <taxon>Arthropoda</taxon>
        <taxon>Chelicerata</taxon>
        <taxon>Arachnida</taxon>
        <taxon>Araneae</taxon>
        <taxon>Araneomorphae</taxon>
        <taxon>Entelegynae</taxon>
        <taxon>Araneoidea</taxon>
        <taxon>Nephilidae</taxon>
        <taxon>Trichonephila</taxon>
        <taxon>Trichonephila inaurata</taxon>
    </lineage>
</organism>
<accession>A0A8X6YMR5</accession>
<keyword evidence="1" id="KW-1133">Transmembrane helix</keyword>
<comment type="caution">
    <text evidence="2">The sequence shown here is derived from an EMBL/GenBank/DDBJ whole genome shotgun (WGS) entry which is preliminary data.</text>
</comment>
<name>A0A8X6YMR5_9ARAC</name>
<keyword evidence="1" id="KW-0812">Transmembrane</keyword>
<evidence type="ECO:0000313" key="3">
    <source>
        <dbReference type="Proteomes" id="UP000886998"/>
    </source>
</evidence>
<evidence type="ECO:0000256" key="1">
    <source>
        <dbReference type="SAM" id="Phobius"/>
    </source>
</evidence>
<sequence length="83" mass="9708">MTLRTHKYDSAVLRLGRPSSFTTLFLLCASLSIASTIILRRRLRVLQDFDQSKSVMFYPGIHMEEQKRKLQARKNTLSFVVKY</sequence>